<feature type="compositionally biased region" description="Low complexity" evidence="1">
    <location>
        <begin position="26"/>
        <end position="38"/>
    </location>
</feature>
<dbReference type="Proteomes" id="UP001237152">
    <property type="component" value="Segment"/>
</dbReference>
<accession>A0A4D6EGU1</accession>
<proteinExistence type="predicted"/>
<dbReference type="EMBL" id="MK174290">
    <property type="protein sequence ID" value="QBZ81006.1"/>
    <property type="molecule type" value="Genomic_DNA"/>
</dbReference>
<sequence length="95" mass="10379">MEEAQSQHQAIVAKPNRLIKDGSDATATQGQQQQQQTRTHTDGMPTINFGDATAARLREYRRSGAWIRLRDGRKVAYPLGGGAFLHDRLCGGDAG</sequence>
<gene>
    <name evidence="2" type="ORF">pclt_cds_409</name>
</gene>
<organism evidence="2 3">
    <name type="scientific">Pandoravirus celtis</name>
    <dbReference type="NCBI Taxonomy" id="2568002"/>
    <lineage>
        <taxon>Viruses</taxon>
        <taxon>Pandoravirus</taxon>
    </lineage>
</organism>
<reference evidence="2" key="1">
    <citation type="journal article" date="2019" name="Front. Microbiol.">
        <title>Pandoravirus Celtis Illustrates the Microevolution Processes at Work in the Giant Pandoraviridae Genomes.</title>
        <authorList>
            <person name="Legendre M."/>
            <person name="Alempic J.M."/>
            <person name="Philippe N."/>
            <person name="Lartigue A."/>
            <person name="Jeudy S."/>
            <person name="Poirot O."/>
            <person name="Ta N.T."/>
            <person name="Nin S."/>
            <person name="Coute Y."/>
            <person name="Abergel C."/>
            <person name="Claverie J.M."/>
        </authorList>
    </citation>
    <scope>NUCLEOTIDE SEQUENCE</scope>
</reference>
<evidence type="ECO:0000313" key="3">
    <source>
        <dbReference type="Proteomes" id="UP001237152"/>
    </source>
</evidence>
<protein>
    <submittedName>
        <fullName evidence="2">Uncharacterized protein</fullName>
    </submittedName>
</protein>
<evidence type="ECO:0000313" key="2">
    <source>
        <dbReference type="EMBL" id="QBZ81006.1"/>
    </source>
</evidence>
<feature type="region of interest" description="Disordered" evidence="1">
    <location>
        <begin position="1"/>
        <end position="48"/>
    </location>
</feature>
<evidence type="ECO:0000256" key="1">
    <source>
        <dbReference type="SAM" id="MobiDB-lite"/>
    </source>
</evidence>
<name>A0A4D6EGU1_9VIRU</name>